<accession>A0A6M3JXG5</accession>
<evidence type="ECO:0000259" key="1">
    <source>
        <dbReference type="Pfam" id="PF18352"/>
    </source>
</evidence>
<sequence length="206" mass="20675">MSDVNDTLGSVGRAEMLGRTLDARIRNIRTATPGVINRYLEGDQVADVELPVRPGGEAQPVLASRPVLIMGGGDGYLVFPYSAGDTGLVVVCDTDIGAWRASGDVGPPADDGRHGLGGGVFIPGLRVAGEEVAAPAGATVLAGGDVRLGDSAATKLAMNDDIVGAINTWAAAVSVAITALGGDVTVATGQLAIDLAASKSKIKVDS</sequence>
<name>A0A6M3JXG5_9ZZZZ</name>
<reference evidence="3" key="1">
    <citation type="submission" date="2020-03" db="EMBL/GenBank/DDBJ databases">
        <title>The deep terrestrial virosphere.</title>
        <authorList>
            <person name="Holmfeldt K."/>
            <person name="Nilsson E."/>
            <person name="Simone D."/>
            <person name="Lopez-Fernandez M."/>
            <person name="Wu X."/>
            <person name="de Brujin I."/>
            <person name="Lundin D."/>
            <person name="Andersson A."/>
            <person name="Bertilsson S."/>
            <person name="Dopson M."/>
        </authorList>
    </citation>
    <scope>NUCLEOTIDE SEQUENCE</scope>
    <source>
        <strain evidence="3">MM415A02272</strain>
        <strain evidence="2">MM415B00380</strain>
    </source>
</reference>
<evidence type="ECO:0000313" key="3">
    <source>
        <dbReference type="EMBL" id="QJA73712.1"/>
    </source>
</evidence>
<dbReference type="AlphaFoldDB" id="A0A6M3JXG5"/>
<feature type="domain" description="Phage protein Gp138 N-terminal" evidence="1">
    <location>
        <begin position="58"/>
        <end position="124"/>
    </location>
</feature>
<dbReference type="Pfam" id="PF18352">
    <property type="entry name" value="Gp138_N"/>
    <property type="match status" value="1"/>
</dbReference>
<organism evidence="3">
    <name type="scientific">viral metagenome</name>
    <dbReference type="NCBI Taxonomy" id="1070528"/>
    <lineage>
        <taxon>unclassified sequences</taxon>
        <taxon>metagenomes</taxon>
        <taxon>organismal metagenomes</taxon>
    </lineage>
</organism>
<protein>
    <recommendedName>
        <fullName evidence="1">Phage protein Gp138 N-terminal domain-containing protein</fullName>
    </recommendedName>
</protein>
<dbReference type="EMBL" id="MT141544">
    <property type="protein sequence ID" value="QJA65755.1"/>
    <property type="molecule type" value="Genomic_DNA"/>
</dbReference>
<dbReference type="InterPro" id="IPR037026">
    <property type="entry name" value="Vgr_OB-fold_dom_sf"/>
</dbReference>
<proteinExistence type="predicted"/>
<evidence type="ECO:0000313" key="2">
    <source>
        <dbReference type="EMBL" id="QJA65755.1"/>
    </source>
</evidence>
<dbReference type="InterPro" id="IPR041599">
    <property type="entry name" value="Gp138_N"/>
</dbReference>
<dbReference type="EMBL" id="MT142047">
    <property type="protein sequence ID" value="QJA73712.1"/>
    <property type="molecule type" value="Genomic_DNA"/>
</dbReference>
<gene>
    <name evidence="3" type="ORF">MM415A02272_0006</name>
    <name evidence="2" type="ORF">MM415B00380_0007</name>
</gene>
<dbReference type="Gene3D" id="2.40.50.230">
    <property type="entry name" value="Gp5 N-terminal domain"/>
    <property type="match status" value="1"/>
</dbReference>